<reference evidence="2" key="1">
    <citation type="submission" date="2016-10" db="EMBL/GenBank/DDBJ databases">
        <authorList>
            <person name="de Groot N.N."/>
        </authorList>
    </citation>
    <scope>NUCLEOTIDE SEQUENCE</scope>
</reference>
<dbReference type="PANTHER" id="PTHR33608">
    <property type="entry name" value="BLL2464 PROTEIN"/>
    <property type="match status" value="1"/>
</dbReference>
<dbReference type="AlphaFoldDB" id="A0A1W1D061"/>
<dbReference type="EMBL" id="FPHM01000227">
    <property type="protein sequence ID" value="SFV71302.1"/>
    <property type="molecule type" value="Genomic_DNA"/>
</dbReference>
<organism evidence="2">
    <name type="scientific">hydrothermal vent metagenome</name>
    <dbReference type="NCBI Taxonomy" id="652676"/>
    <lineage>
        <taxon>unclassified sequences</taxon>
        <taxon>metagenomes</taxon>
        <taxon>ecological metagenomes</taxon>
    </lineage>
</organism>
<protein>
    <recommendedName>
        <fullName evidence="1">DUF58 domain-containing protein</fullName>
    </recommendedName>
</protein>
<proteinExistence type="predicted"/>
<dbReference type="InterPro" id="IPR002881">
    <property type="entry name" value="DUF58"/>
</dbReference>
<gene>
    <name evidence="2" type="ORF">MNB_SV-13-55</name>
</gene>
<accession>A0A1W1D061</accession>
<evidence type="ECO:0000259" key="1">
    <source>
        <dbReference type="Pfam" id="PF01882"/>
    </source>
</evidence>
<evidence type="ECO:0000313" key="2">
    <source>
        <dbReference type="EMBL" id="SFV71302.1"/>
    </source>
</evidence>
<name>A0A1W1D061_9ZZZZ</name>
<feature type="domain" description="DUF58" evidence="1">
    <location>
        <begin position="37"/>
        <end position="242"/>
    </location>
</feature>
<sequence length="275" mass="31610">MKHSVKKILLKTKKQVYGDMLGNNASLFEGEGFEFSELREYIYGDDIRKIDWKTTAKLGKPFVKVYKEERELNVVVVSMLSGSTYFGTVKQKSEVMAEVVATLGFSAIKNADLFTHMVFADKMYSISKPSKKTFSLHHAVSEVIDFDSLGKEANYQALVETLIKRLKKKALLFIVSDFVGDIDLKLLSKKHDVFAVIVRDKFEENPSELGYLKLIDMESKKQFEGNIDAGRVKAYEKALHKNDERLYQSFKKQGVRFSKIYTHEEASIKLMKRMR</sequence>
<dbReference type="Pfam" id="PF01882">
    <property type="entry name" value="DUF58"/>
    <property type="match status" value="1"/>
</dbReference>
<dbReference type="PANTHER" id="PTHR33608:SF6">
    <property type="entry name" value="BLL2464 PROTEIN"/>
    <property type="match status" value="1"/>
</dbReference>